<evidence type="ECO:0000256" key="1">
    <source>
        <dbReference type="ARBA" id="ARBA00004141"/>
    </source>
</evidence>
<dbReference type="InterPro" id="IPR036259">
    <property type="entry name" value="MFS_trans_sf"/>
</dbReference>
<keyword evidence="8" id="KW-1185">Reference proteome</keyword>
<keyword evidence="3 5" id="KW-1133">Transmembrane helix</keyword>
<dbReference type="Pfam" id="PF07690">
    <property type="entry name" value="MFS_1"/>
    <property type="match status" value="1"/>
</dbReference>
<sequence>MTSVSLHGKQLPVPLWSLRSVRFRIAVLIALAMTIQAMLRNNLNMALVCMVRIDSANSSTASVANYVSDYQVDWTMSQQGSIHSSYYFGSLLSVFVTSRLCDRFGAKHLITFGVVVNVLGSLLTPVVAVFFPRYEIVCIVRFLMGFAQGFLIPCGSLIVAKWFTLHEKSTAMAIFTTGNQVGLAMAMFFTAKLCQLPLLGGWPMAFVLSATVGAAFLFLWIPFAADRPRDSRFITAAELDHINGQTVKHRAMSVSISTPYKKMFLCPVVLAICLCSFCQSFVIVSLATYLPIYNQSALKLDIATNGIWASIPFLVQMLTKFLFAFVADHLKKRHVSINLVTKACNSLASFGCCVCILWISFLGGDDYLLVMTLLCVSMGLFSGYVPGYNTSIVSVAPIFTAHISAYAQLYAQTASSLAPFVIGLMTGDGSIEEWAKVFYMLAGVLVATGAFFQFFGSGTVQRWAEFSPPTEKKVPSGARLIAIDQEQAEMDLLAVPRAKRTPKVSIMEEGDDFPTAPGHDFLELEDSVVEEE</sequence>
<dbReference type="GO" id="GO:0022857">
    <property type="term" value="F:transmembrane transporter activity"/>
    <property type="evidence" value="ECO:0007669"/>
    <property type="project" value="InterPro"/>
</dbReference>
<dbReference type="PANTHER" id="PTHR11662:SF442">
    <property type="entry name" value="MAJOR FACILITATOR SUPERFAMILY (MFS) PROFILE DOMAIN-CONTAINING PROTEIN"/>
    <property type="match status" value="1"/>
</dbReference>
<feature type="transmembrane region" description="Helical" evidence="5">
    <location>
        <begin position="392"/>
        <end position="411"/>
    </location>
</feature>
<evidence type="ECO:0000256" key="5">
    <source>
        <dbReference type="SAM" id="Phobius"/>
    </source>
</evidence>
<reference evidence="7" key="1">
    <citation type="submission" date="2023-06" db="EMBL/GenBank/DDBJ databases">
        <title>Genomic analysis of the entomopathogenic nematode Steinernema hermaphroditum.</title>
        <authorList>
            <person name="Schwarz E.M."/>
            <person name="Heppert J.K."/>
            <person name="Baniya A."/>
            <person name="Schwartz H.T."/>
            <person name="Tan C.-H."/>
            <person name="Antoshechkin I."/>
            <person name="Sternberg P.W."/>
            <person name="Goodrich-Blair H."/>
            <person name="Dillman A.R."/>
        </authorList>
    </citation>
    <scope>NUCLEOTIDE SEQUENCE</scope>
    <source>
        <strain evidence="7">PS9179</strain>
        <tissue evidence="7">Whole animal</tissue>
    </source>
</reference>
<feature type="transmembrane region" description="Helical" evidence="5">
    <location>
        <begin position="264"/>
        <end position="287"/>
    </location>
</feature>
<feature type="transmembrane region" description="Helical" evidence="5">
    <location>
        <begin position="437"/>
        <end position="455"/>
    </location>
</feature>
<dbReference type="FunFam" id="1.20.1250.20:FF:000355">
    <property type="entry name" value="SLC (SoLute Carrier) homolog"/>
    <property type="match status" value="1"/>
</dbReference>
<evidence type="ECO:0000256" key="4">
    <source>
        <dbReference type="ARBA" id="ARBA00023136"/>
    </source>
</evidence>
<feature type="transmembrane region" description="Helical" evidence="5">
    <location>
        <begin position="109"/>
        <end position="131"/>
    </location>
</feature>
<feature type="transmembrane region" description="Helical" evidence="5">
    <location>
        <begin position="367"/>
        <end position="385"/>
    </location>
</feature>
<feature type="transmembrane region" description="Helical" evidence="5">
    <location>
        <begin position="143"/>
        <end position="163"/>
    </location>
</feature>
<evidence type="ECO:0000313" key="8">
    <source>
        <dbReference type="Proteomes" id="UP001175271"/>
    </source>
</evidence>
<dbReference type="GO" id="GO:0016020">
    <property type="term" value="C:membrane"/>
    <property type="evidence" value="ECO:0007669"/>
    <property type="project" value="UniProtKB-SubCell"/>
</dbReference>
<keyword evidence="4 5" id="KW-0472">Membrane</keyword>
<evidence type="ECO:0000256" key="2">
    <source>
        <dbReference type="ARBA" id="ARBA00022692"/>
    </source>
</evidence>
<evidence type="ECO:0000259" key="6">
    <source>
        <dbReference type="PROSITE" id="PS50850"/>
    </source>
</evidence>
<dbReference type="EMBL" id="JAUCMV010000003">
    <property type="protein sequence ID" value="KAK0413146.1"/>
    <property type="molecule type" value="Genomic_DNA"/>
</dbReference>
<dbReference type="SUPFAM" id="SSF103473">
    <property type="entry name" value="MFS general substrate transporter"/>
    <property type="match status" value="1"/>
</dbReference>
<feature type="transmembrane region" description="Helical" evidence="5">
    <location>
        <begin position="202"/>
        <end position="223"/>
    </location>
</feature>
<dbReference type="Proteomes" id="UP001175271">
    <property type="component" value="Unassembled WGS sequence"/>
</dbReference>
<feature type="transmembrane region" description="Helical" evidence="5">
    <location>
        <begin position="170"/>
        <end position="190"/>
    </location>
</feature>
<feature type="transmembrane region" description="Helical" evidence="5">
    <location>
        <begin position="21"/>
        <end position="39"/>
    </location>
</feature>
<dbReference type="AlphaFoldDB" id="A0AA39LWU7"/>
<comment type="subcellular location">
    <subcellularLocation>
        <location evidence="1">Membrane</location>
        <topology evidence="1">Multi-pass membrane protein</topology>
    </subcellularLocation>
</comment>
<protein>
    <recommendedName>
        <fullName evidence="6">Major facilitator superfamily (MFS) profile domain-containing protein</fullName>
    </recommendedName>
</protein>
<organism evidence="7 8">
    <name type="scientific">Steinernema hermaphroditum</name>
    <dbReference type="NCBI Taxonomy" id="289476"/>
    <lineage>
        <taxon>Eukaryota</taxon>
        <taxon>Metazoa</taxon>
        <taxon>Ecdysozoa</taxon>
        <taxon>Nematoda</taxon>
        <taxon>Chromadorea</taxon>
        <taxon>Rhabditida</taxon>
        <taxon>Tylenchina</taxon>
        <taxon>Panagrolaimomorpha</taxon>
        <taxon>Strongyloidoidea</taxon>
        <taxon>Steinernematidae</taxon>
        <taxon>Steinernema</taxon>
    </lineage>
</organism>
<dbReference type="PANTHER" id="PTHR11662">
    <property type="entry name" value="SOLUTE CARRIER FAMILY 17"/>
    <property type="match status" value="1"/>
</dbReference>
<comment type="caution">
    <text evidence="7">The sequence shown here is derived from an EMBL/GenBank/DDBJ whole genome shotgun (WGS) entry which is preliminary data.</text>
</comment>
<name>A0AA39LWU7_9BILA</name>
<feature type="domain" description="Major facilitator superfamily (MFS) profile" evidence="6">
    <location>
        <begin position="30"/>
        <end position="460"/>
    </location>
</feature>
<dbReference type="PROSITE" id="PS50850">
    <property type="entry name" value="MFS"/>
    <property type="match status" value="1"/>
</dbReference>
<evidence type="ECO:0000313" key="7">
    <source>
        <dbReference type="EMBL" id="KAK0413146.1"/>
    </source>
</evidence>
<accession>A0AA39LWU7</accession>
<keyword evidence="2 5" id="KW-0812">Transmembrane</keyword>
<proteinExistence type="predicted"/>
<dbReference type="InterPro" id="IPR050382">
    <property type="entry name" value="MFS_Na/Anion_cotransporter"/>
</dbReference>
<evidence type="ECO:0000256" key="3">
    <source>
        <dbReference type="ARBA" id="ARBA00022989"/>
    </source>
</evidence>
<gene>
    <name evidence="7" type="ORF">QR680_006624</name>
</gene>
<dbReference type="InterPro" id="IPR020846">
    <property type="entry name" value="MFS_dom"/>
</dbReference>
<feature type="transmembrane region" description="Helical" evidence="5">
    <location>
        <begin position="307"/>
        <end position="327"/>
    </location>
</feature>
<dbReference type="GO" id="GO:0006820">
    <property type="term" value="P:monoatomic anion transport"/>
    <property type="evidence" value="ECO:0007669"/>
    <property type="project" value="TreeGrafter"/>
</dbReference>
<dbReference type="InterPro" id="IPR011701">
    <property type="entry name" value="MFS"/>
</dbReference>
<feature type="transmembrane region" description="Helical" evidence="5">
    <location>
        <begin position="339"/>
        <end position="361"/>
    </location>
</feature>
<dbReference type="Gene3D" id="1.20.1250.20">
    <property type="entry name" value="MFS general substrate transporter like domains"/>
    <property type="match status" value="2"/>
</dbReference>